<feature type="domain" description="Hemocyanin C-terminal" evidence="5">
    <location>
        <begin position="430"/>
        <end position="668"/>
    </location>
</feature>
<dbReference type="InterPro" id="IPR000896">
    <property type="entry name" value="Hemocyanin/hexamerin_mid_dom"/>
</dbReference>
<dbReference type="Gene3D" id="2.60.40.1520">
    <property type="entry name" value="Hemocyanin, C-terminal domain"/>
    <property type="match status" value="1"/>
</dbReference>
<dbReference type="SUPFAM" id="SSF48050">
    <property type="entry name" value="Hemocyanin, N-terminal domain"/>
    <property type="match status" value="1"/>
</dbReference>
<dbReference type="InterPro" id="IPR037020">
    <property type="entry name" value="Hemocyanin_C_sf"/>
</dbReference>
<dbReference type="SUPFAM" id="SSF81296">
    <property type="entry name" value="E set domains"/>
    <property type="match status" value="1"/>
</dbReference>
<accession>A0A2I6SDB8</accession>
<evidence type="ECO:0000259" key="3">
    <source>
        <dbReference type="Pfam" id="PF00372"/>
    </source>
</evidence>
<proteinExistence type="evidence at transcript level"/>
<feature type="domain" description="Hemocyanin middle" evidence="3">
    <location>
        <begin position="158"/>
        <end position="420"/>
    </location>
</feature>
<keyword evidence="1" id="KW-0758">Storage protein</keyword>
<reference evidence="6" key="1">
    <citation type="journal article" date="2017" name="Zootaxa">
        <title>Molecular Phylogenetic Analysis of the Orthoptera (Arthropoda, Insecta) based on Hexamerin Sequences.</title>
        <authorList>
            <person name="Zhang X."/>
            <person name="Hao J."/>
            <person name="Xia Y.U."/>
            <person name="Chang Y."/>
            <person name="Zhang D."/>
            <person name="Yin H."/>
        </authorList>
    </citation>
    <scope>NUCLEOTIDE SEQUENCE</scope>
</reference>
<sequence length="678" mass="79097">MRTSLAVAFALLATLAAARSPPHPGVGVEQLQRQRDVLKLYTYLDNEMLFDDVKEIAKTYKIEDNISHFKDSEVVRKFLNYYKYKYVEPKGEVSSYLYSKDFKVTKTIYRMLLAANDFETFFKTAVWLREHISVSQFMYAYTAALVRRDDTKDFVLPPPYEVLPQLFYKADVIQEAYEAYFKGLTFGEKPYIVNATYTGFTNPRNPEDLVSYFREDVGLISFFTMLHYEYPYFLSQSNFTRYPYKNRGERFLFGLRQLIARYDLERLSNGLPDVEPVEFDHPVDTGYYPKMRLHNGVEAPMRAEGLMPQGSDIWTMEQIKAIESRLFKTIDFGSIFDEEMKRYSLYDRNGMDLLGNLIEGNYDSINRNFYGSFYRAMLSIFGHIADPNHEYGIPHSILEQVGTVVKDPLFFRIVRRIVDMVEHYADRLPRYTRHDLEFEGLELSKVSADKMVTYFDDFETGLGNIMKPRTTEEAMKINIMARQPRLAHKPFSYHLTVKSNKEQNVFVRTFLGPRMDYLGRELHLDERRMDFVLLDAFEYKVGAGETAIERNSEAFSMFGPSYPSFYDIWMATEKGIKGEKPFYVQEYRHSMGYPQGLALPRGTRSGLPLTLFVFVTPATRTTSTTSDYFQDLFPAPDDHTITYPLDRHVYDFDIDVPNARFEDVVVVHRNKEDVANTV</sequence>
<dbReference type="Pfam" id="PF03723">
    <property type="entry name" value="Hemocyanin_C"/>
    <property type="match status" value="1"/>
</dbReference>
<dbReference type="AlphaFoldDB" id="A0A2I6SDB8"/>
<feature type="domain" description="Hemocyanin N-terminal" evidence="4">
    <location>
        <begin position="31"/>
        <end position="152"/>
    </location>
</feature>
<dbReference type="Gene3D" id="1.20.1370.10">
    <property type="entry name" value="Hemocyanin, N-terminal domain"/>
    <property type="match status" value="1"/>
</dbReference>
<dbReference type="InterPro" id="IPR014756">
    <property type="entry name" value="Ig_E-set"/>
</dbReference>
<protein>
    <submittedName>
        <fullName evidence="6">Hexamerin-like protein 1</fullName>
    </submittedName>
</protein>
<dbReference type="PRINTS" id="PR00187">
    <property type="entry name" value="HAEMOCYANIN"/>
</dbReference>
<evidence type="ECO:0000313" key="6">
    <source>
        <dbReference type="EMBL" id="AUO15572.1"/>
    </source>
</evidence>
<dbReference type="SUPFAM" id="SSF48056">
    <property type="entry name" value="Di-copper centre-containing domain"/>
    <property type="match status" value="1"/>
</dbReference>
<organism evidence="6">
    <name type="scientific">Tetrix subulata</name>
    <dbReference type="NCBI Taxonomy" id="288127"/>
    <lineage>
        <taxon>Eukaryota</taxon>
        <taxon>Metazoa</taxon>
        <taxon>Ecdysozoa</taxon>
        <taxon>Arthropoda</taxon>
        <taxon>Hexapoda</taxon>
        <taxon>Insecta</taxon>
        <taxon>Pterygota</taxon>
        <taxon>Neoptera</taxon>
        <taxon>Polyneoptera</taxon>
        <taxon>Orthoptera</taxon>
        <taxon>Caelifera</taxon>
        <taxon>Acrididea</taxon>
        <taxon>Tetrigoidea</taxon>
        <taxon>Tetrigidae</taxon>
        <taxon>Tetriginae</taxon>
        <taxon>Tetrix</taxon>
    </lineage>
</organism>
<dbReference type="Gene3D" id="1.10.1280.10">
    <property type="entry name" value="Di-copper center containing domain from catechol oxidase"/>
    <property type="match status" value="1"/>
</dbReference>
<dbReference type="PANTHER" id="PTHR11511:SF5">
    <property type="entry name" value="FAT-BODY PROTEIN 1-RELATED"/>
    <property type="match status" value="1"/>
</dbReference>
<dbReference type="InterPro" id="IPR008922">
    <property type="entry name" value="Di-copper_centre_dom_sf"/>
</dbReference>
<dbReference type="InterPro" id="IPR036697">
    <property type="entry name" value="Hemocyanin_N_sf"/>
</dbReference>
<feature type="signal peptide" evidence="2">
    <location>
        <begin position="1"/>
        <end position="18"/>
    </location>
</feature>
<evidence type="ECO:0000256" key="2">
    <source>
        <dbReference type="SAM" id="SignalP"/>
    </source>
</evidence>
<evidence type="ECO:0000256" key="1">
    <source>
        <dbReference type="ARBA" id="ARBA00022761"/>
    </source>
</evidence>
<dbReference type="Pfam" id="PF00372">
    <property type="entry name" value="Hemocyanin_M"/>
    <property type="match status" value="1"/>
</dbReference>
<evidence type="ECO:0000259" key="5">
    <source>
        <dbReference type="Pfam" id="PF03723"/>
    </source>
</evidence>
<dbReference type="Pfam" id="PF03722">
    <property type="entry name" value="Hemocyanin_N"/>
    <property type="match status" value="1"/>
</dbReference>
<dbReference type="PANTHER" id="PTHR11511">
    <property type="entry name" value="LARVAL STORAGE PROTEIN/PHENOLOXIDASE"/>
    <property type="match status" value="1"/>
</dbReference>
<name>A0A2I6SDB8_9ORTH</name>
<dbReference type="EMBL" id="KY086439">
    <property type="protein sequence ID" value="AUO15572.1"/>
    <property type="molecule type" value="mRNA"/>
</dbReference>
<dbReference type="InterPro" id="IPR005203">
    <property type="entry name" value="Hemocyanin_C"/>
</dbReference>
<evidence type="ECO:0000259" key="4">
    <source>
        <dbReference type="Pfam" id="PF03722"/>
    </source>
</evidence>
<dbReference type="InterPro" id="IPR005204">
    <property type="entry name" value="Hemocyanin_N"/>
</dbReference>
<keyword evidence="2" id="KW-0732">Signal</keyword>
<dbReference type="GO" id="GO:0005615">
    <property type="term" value="C:extracellular space"/>
    <property type="evidence" value="ECO:0007669"/>
    <property type="project" value="UniProtKB-ARBA"/>
</dbReference>
<feature type="chain" id="PRO_5014334125" evidence="2">
    <location>
        <begin position="19"/>
        <end position="678"/>
    </location>
</feature>
<dbReference type="InterPro" id="IPR013788">
    <property type="entry name" value="Hemocyanin/hexamerin"/>
</dbReference>
<dbReference type="GO" id="GO:0045735">
    <property type="term" value="F:nutrient reservoir activity"/>
    <property type="evidence" value="ECO:0007669"/>
    <property type="project" value="UniProtKB-KW"/>
</dbReference>